<dbReference type="KEGG" id="eaz:JHT90_04435"/>
<dbReference type="RefSeq" id="WP_201094616.1">
    <property type="nucleotide sequence ID" value="NZ_CP067393.1"/>
</dbReference>
<gene>
    <name evidence="1" type="ORF">JHT90_04435</name>
</gene>
<evidence type="ECO:0000313" key="2">
    <source>
        <dbReference type="Proteomes" id="UP000595278"/>
    </source>
</evidence>
<accession>A0A974RYZ5</accession>
<dbReference type="AlphaFoldDB" id="A0A974RYZ5"/>
<dbReference type="Proteomes" id="UP000595278">
    <property type="component" value="Chromosome"/>
</dbReference>
<dbReference type="EMBL" id="CP067393">
    <property type="protein sequence ID" value="QQP86494.1"/>
    <property type="molecule type" value="Genomic_DNA"/>
</dbReference>
<proteinExistence type="predicted"/>
<name>A0A974RYZ5_9GAMM</name>
<sequence length="144" mass="16345">MLNYKCILLTILILITMAARGEEIQIESIKSTEGAGIECTSTMSGNLTLDIMGEIGKRSISIIKKDKYLYISDKNIRYSQPIYEDSKNIFNVLEVSRSMYFLHGEPVRGTLGDEELEKSKESYNILKEALEEAHEKGSCLNWKL</sequence>
<protein>
    <submittedName>
        <fullName evidence="1">Uncharacterized protein</fullName>
    </submittedName>
</protein>
<reference evidence="1 2" key="1">
    <citation type="submission" date="2021-01" db="EMBL/GenBank/DDBJ databases">
        <title>Entomomonas sp. F2A isolated from a house cricket (Acheta domesticus).</title>
        <authorList>
            <person name="Spergser J."/>
            <person name="Busse H.-J."/>
        </authorList>
    </citation>
    <scope>NUCLEOTIDE SEQUENCE [LARGE SCALE GENOMIC DNA]</scope>
    <source>
        <strain evidence="1 2">F2A</strain>
    </source>
</reference>
<evidence type="ECO:0000313" key="1">
    <source>
        <dbReference type="EMBL" id="QQP86494.1"/>
    </source>
</evidence>
<organism evidence="1 2">
    <name type="scientific">Entomomonas asaccharolytica</name>
    <dbReference type="NCBI Taxonomy" id="2785331"/>
    <lineage>
        <taxon>Bacteria</taxon>
        <taxon>Pseudomonadati</taxon>
        <taxon>Pseudomonadota</taxon>
        <taxon>Gammaproteobacteria</taxon>
        <taxon>Pseudomonadales</taxon>
        <taxon>Pseudomonadaceae</taxon>
        <taxon>Entomomonas</taxon>
    </lineage>
</organism>
<keyword evidence="2" id="KW-1185">Reference proteome</keyword>